<proteinExistence type="predicted"/>
<dbReference type="KEGG" id="talb:FTW19_06510"/>
<gene>
    <name evidence="1" type="ORF">FTW19_06510</name>
</gene>
<evidence type="ECO:0000313" key="2">
    <source>
        <dbReference type="Proteomes" id="UP000321820"/>
    </source>
</evidence>
<organism evidence="1 2">
    <name type="scientific">Terriglobus albidus</name>
    <dbReference type="NCBI Taxonomy" id="1592106"/>
    <lineage>
        <taxon>Bacteria</taxon>
        <taxon>Pseudomonadati</taxon>
        <taxon>Acidobacteriota</taxon>
        <taxon>Terriglobia</taxon>
        <taxon>Terriglobales</taxon>
        <taxon>Acidobacteriaceae</taxon>
        <taxon>Terriglobus</taxon>
    </lineage>
</organism>
<evidence type="ECO:0000313" key="1">
    <source>
        <dbReference type="EMBL" id="QEE27675.1"/>
    </source>
</evidence>
<name>A0A5B9E966_9BACT</name>
<dbReference type="Proteomes" id="UP000321820">
    <property type="component" value="Chromosome"/>
</dbReference>
<dbReference type="InterPro" id="IPR017801">
    <property type="entry name" value="DUF3738"/>
</dbReference>
<dbReference type="NCBIfam" id="TIGR03435">
    <property type="entry name" value="Soli_TIGR03435"/>
    <property type="match status" value="1"/>
</dbReference>
<reference evidence="1 2" key="1">
    <citation type="submission" date="2019-08" db="EMBL/GenBank/DDBJ databases">
        <title>Complete genome sequence of Terriglobus albidus strain ORNL.</title>
        <authorList>
            <person name="Podar M."/>
        </authorList>
    </citation>
    <scope>NUCLEOTIDE SEQUENCE [LARGE SCALE GENOMIC DNA]</scope>
    <source>
        <strain evidence="1 2">ORNL</strain>
    </source>
</reference>
<keyword evidence="2" id="KW-1185">Reference proteome</keyword>
<sequence length="383" mass="42268">MLLCPGGPCLNPHRTALVTSPSQERHKKNEHIRQSCRLHSAPARRHQLRSSVTKGHADLIWSYAKQLRYACLLLSGALTLPLSAQSAPRPPAWQIEAGGKASFEVASIKPSSPDAPSPSNVPIGPQVNFTPTGGLFTADATVERYIYFAYKLFLTPSQKDALMATLPKWVTNQRFVIKARAQGDPTKDQYRLMMQSLLAERFKLAVHFEPKRLPVFALGFVKEGRFGPYLRLHTAGPSCNVPAAPDGSPAHATSEKPINGTPEYPFWCGGETAIVLSPRLAEWGIRDSTMAYLAADLPGLPPTPFDRPIVDETGVKEKIDFALVWNWHPSADQATETTPEAQRDPREVSMEEALRDQLGLKLRPTEAVIDTFVIDHIELPSEN</sequence>
<dbReference type="EMBL" id="CP042806">
    <property type="protein sequence ID" value="QEE27675.1"/>
    <property type="molecule type" value="Genomic_DNA"/>
</dbReference>
<dbReference type="OrthoDB" id="116820at2"/>
<protein>
    <submittedName>
        <fullName evidence="1">TIGR03435 family protein</fullName>
    </submittedName>
</protein>
<dbReference type="AlphaFoldDB" id="A0A5B9E966"/>
<accession>A0A5B9E966</accession>
<dbReference type="Pfam" id="PF12543">
    <property type="entry name" value="DUF3738"/>
    <property type="match status" value="1"/>
</dbReference>